<keyword evidence="3" id="KW-1185">Reference proteome</keyword>
<reference evidence="2 3" key="1">
    <citation type="submission" date="2020-08" db="EMBL/GenBank/DDBJ databases">
        <title>Genomic Encyclopedia of Type Strains, Phase IV (KMG-IV): sequencing the most valuable type-strain genomes for metagenomic binning, comparative biology and taxonomic classification.</title>
        <authorList>
            <person name="Goeker M."/>
        </authorList>
    </citation>
    <scope>NUCLEOTIDE SEQUENCE [LARGE SCALE GENOMIC DNA]</scope>
    <source>
        <strain evidence="2 3">DSM 27165</strain>
    </source>
</reference>
<proteinExistence type="predicted"/>
<organism evidence="2 3">
    <name type="scientific">Chitinivorax tropicus</name>
    <dbReference type="NCBI Taxonomy" id="714531"/>
    <lineage>
        <taxon>Bacteria</taxon>
        <taxon>Pseudomonadati</taxon>
        <taxon>Pseudomonadota</taxon>
        <taxon>Betaproteobacteria</taxon>
        <taxon>Chitinivorax</taxon>
    </lineage>
</organism>
<keyword evidence="1" id="KW-1133">Transmembrane helix</keyword>
<dbReference type="InterPro" id="IPR018706">
    <property type="entry name" value="DUF2214_membrane"/>
</dbReference>
<dbReference type="EMBL" id="JACHHY010000012">
    <property type="protein sequence ID" value="MBB5018866.1"/>
    <property type="molecule type" value="Genomic_DNA"/>
</dbReference>
<keyword evidence="1" id="KW-0812">Transmembrane</keyword>
<keyword evidence="1" id="KW-0472">Membrane</keyword>
<gene>
    <name evidence="2" type="ORF">HNQ59_002163</name>
</gene>
<accession>A0A840MQZ8</accession>
<sequence>MLQSALLAWLHYVGFAGMLACLVLEHRLFQPTMSANQLKALGRIDLLYGGLAGAQIATGVFRLWLEKGVAYYLHNGLFHAKLMLFVMVGLASLYPTIHFIRLNRGAQGETVMVPQDLVRKIMMVIRLELFLMLLIPLFATMMARGMGIGAH</sequence>
<feature type="transmembrane region" description="Helical" evidence="1">
    <location>
        <begin position="6"/>
        <end position="25"/>
    </location>
</feature>
<feature type="transmembrane region" description="Helical" evidence="1">
    <location>
        <begin position="46"/>
        <end position="65"/>
    </location>
</feature>
<evidence type="ECO:0000256" key="1">
    <source>
        <dbReference type="SAM" id="Phobius"/>
    </source>
</evidence>
<dbReference type="AlphaFoldDB" id="A0A840MQZ8"/>
<feature type="transmembrane region" description="Helical" evidence="1">
    <location>
        <begin position="121"/>
        <end position="143"/>
    </location>
</feature>
<evidence type="ECO:0000313" key="2">
    <source>
        <dbReference type="EMBL" id="MBB5018866.1"/>
    </source>
</evidence>
<evidence type="ECO:0000313" key="3">
    <source>
        <dbReference type="Proteomes" id="UP000575898"/>
    </source>
</evidence>
<dbReference type="Proteomes" id="UP000575898">
    <property type="component" value="Unassembled WGS sequence"/>
</dbReference>
<name>A0A840MQZ8_9PROT</name>
<feature type="transmembrane region" description="Helical" evidence="1">
    <location>
        <begin position="77"/>
        <end position="100"/>
    </location>
</feature>
<dbReference type="Pfam" id="PF09980">
    <property type="entry name" value="DUF2214"/>
    <property type="match status" value="1"/>
</dbReference>
<protein>
    <submittedName>
        <fullName evidence="2">Putative membrane protein</fullName>
    </submittedName>
</protein>
<dbReference type="RefSeq" id="WP_184038814.1">
    <property type="nucleotide sequence ID" value="NZ_JACHHY010000012.1"/>
</dbReference>
<comment type="caution">
    <text evidence="2">The sequence shown here is derived from an EMBL/GenBank/DDBJ whole genome shotgun (WGS) entry which is preliminary data.</text>
</comment>